<protein>
    <submittedName>
        <fullName evidence="1">Uncharacterized protein</fullName>
    </submittedName>
</protein>
<reference evidence="1" key="1">
    <citation type="submission" date="2023-04" db="EMBL/GenBank/DDBJ databases">
        <title>Draft Genome sequencing of Naganishia species isolated from polar environments using Oxford Nanopore Technology.</title>
        <authorList>
            <person name="Leo P."/>
            <person name="Venkateswaran K."/>
        </authorList>
    </citation>
    <scope>NUCLEOTIDE SEQUENCE</scope>
    <source>
        <strain evidence="1">MNA-CCFEE 5423</strain>
    </source>
</reference>
<sequence>MALANGRTGNAEAGPSRYPNALIGDHDDHSVAALSRLCLVPESTVSDGALLGFMQSLTTDRKGTPQTPSEEPLIAKVGDEEADRPAGGRKGKAAIRPKKVVCLWEGCGKSFSKPAKLREHELSHTGERPHVCAECGASYIRASHLTAHARTHQSFEEKSFQCTHAGCEKRFWTAQHLSRHEKLHEIPLEYECPHCEHAFAKHHQLRSHVAASHAPEGTKPFQCPHPTCTWSFATSQKLKVHQRTHDESRYLCSHDVHGDQGMVFATWSALRAHIKAEHPPKCPFVDCKGRLFKSTKNLREHLKIHAEHGDEFELARSQPPHDDSLEEIEELNVNEHDIAVPPSIRPEDHDLSDSSYLPEVPSKRKRKRQDSSAGTALGNVEGVKKLRRSSSAFGKEFACQEDGCAKRFKTTYGHKHLLQRHISARHRTTSAEDVTPRSLIPTGTQTPLQTVAENVVNLLTGLHHIDTALLEKRPLLCPCESVDAFNRCRHRFGRLYDLRRHVKKHHGLEVTEEEVRVMLKDANKASLGNLTRPDGRVGFVTLS</sequence>
<comment type="caution">
    <text evidence="1">The sequence shown here is derived from an EMBL/GenBank/DDBJ whole genome shotgun (WGS) entry which is preliminary data.</text>
</comment>
<evidence type="ECO:0000313" key="2">
    <source>
        <dbReference type="Proteomes" id="UP001227268"/>
    </source>
</evidence>
<dbReference type="Proteomes" id="UP001227268">
    <property type="component" value="Unassembled WGS sequence"/>
</dbReference>
<evidence type="ECO:0000313" key="1">
    <source>
        <dbReference type="EMBL" id="KAJ9098160.1"/>
    </source>
</evidence>
<name>A0ACC2VGX7_9TREE</name>
<accession>A0ACC2VGX7</accession>
<organism evidence="1 2">
    <name type="scientific">Naganishia friedmannii</name>
    <dbReference type="NCBI Taxonomy" id="89922"/>
    <lineage>
        <taxon>Eukaryota</taxon>
        <taxon>Fungi</taxon>
        <taxon>Dikarya</taxon>
        <taxon>Basidiomycota</taxon>
        <taxon>Agaricomycotina</taxon>
        <taxon>Tremellomycetes</taxon>
        <taxon>Filobasidiales</taxon>
        <taxon>Filobasidiaceae</taxon>
        <taxon>Naganishia</taxon>
    </lineage>
</organism>
<gene>
    <name evidence="1" type="ORF">QFC21_004489</name>
</gene>
<dbReference type="EMBL" id="JASBWT010000015">
    <property type="protein sequence ID" value="KAJ9098160.1"/>
    <property type="molecule type" value="Genomic_DNA"/>
</dbReference>
<proteinExistence type="predicted"/>
<keyword evidence="2" id="KW-1185">Reference proteome</keyword>